<feature type="region of interest" description="Disordered" evidence="1">
    <location>
        <begin position="348"/>
        <end position="372"/>
    </location>
</feature>
<dbReference type="InterPro" id="IPR001509">
    <property type="entry name" value="Epimerase_deHydtase"/>
</dbReference>
<proteinExistence type="predicted"/>
<keyword evidence="4" id="KW-1185">Reference proteome</keyword>
<dbReference type="InterPro" id="IPR036291">
    <property type="entry name" value="NAD(P)-bd_dom_sf"/>
</dbReference>
<dbReference type="Pfam" id="PF01370">
    <property type="entry name" value="Epimerase"/>
    <property type="match status" value="1"/>
</dbReference>
<dbReference type="SUPFAM" id="SSF51735">
    <property type="entry name" value="NAD(P)-binding Rossmann-fold domains"/>
    <property type="match status" value="1"/>
</dbReference>
<name>A0A934WVY8_9BACT</name>
<gene>
    <name evidence="3" type="ORF">JKA74_03335</name>
</gene>
<evidence type="ECO:0000313" key="4">
    <source>
        <dbReference type="Proteomes" id="UP000611723"/>
    </source>
</evidence>
<reference evidence="3" key="1">
    <citation type="submission" date="2021-01" db="EMBL/GenBank/DDBJ databases">
        <title>Marivirga aurantiaca sp. nov., isolated from intertidal surface sediments.</title>
        <authorList>
            <person name="Zhang M."/>
        </authorList>
    </citation>
    <scope>NUCLEOTIDE SEQUENCE</scope>
    <source>
        <strain evidence="3">S37H4</strain>
    </source>
</reference>
<sequence length="372" mass="42476">MEKSIDQNKEESKSGKDVVIVTGSSGLIGTEIIKLLSKKYTVVGLDKVGNPYPPAEAEWICFDITSEESIRAAMGRVKYVYGDKIASVIHLAAYYDFSGEPSPLYEKVTVQGTENFLNVLKDFEVEQFIFSSTNLIYKPTEPGQKINEDCPLAPNWDYPESKVDTEQIIRDNRGNMKAVLLRLAGLYDEECHSIPISHQIQRIYEKQFTSHFYSGDTSHGNVFLHMKDLLNAVEKTVDKRKELDEEIAINIGEPETPSYQKIQNKIGKLIHGEEWDTYEVPAPVAKSGAYIMDIFGDPFIKPWMIDRADDHYELDISRANKLLDWQPKYSLLDTLPEMIEKLKADPAGWYKENNLDPPRKVREKEKEKAEQS</sequence>
<comment type="caution">
    <text evidence="3">The sequence shown here is derived from an EMBL/GenBank/DDBJ whole genome shotgun (WGS) entry which is preliminary data.</text>
</comment>
<evidence type="ECO:0000256" key="1">
    <source>
        <dbReference type="SAM" id="MobiDB-lite"/>
    </source>
</evidence>
<protein>
    <submittedName>
        <fullName evidence="3">NAD(P)-dependent oxidoreductase</fullName>
    </submittedName>
</protein>
<feature type="compositionally biased region" description="Basic and acidic residues" evidence="1">
    <location>
        <begin position="353"/>
        <end position="372"/>
    </location>
</feature>
<dbReference type="PANTHER" id="PTHR43245">
    <property type="entry name" value="BIFUNCTIONAL POLYMYXIN RESISTANCE PROTEIN ARNA"/>
    <property type="match status" value="1"/>
</dbReference>
<dbReference type="InterPro" id="IPR050177">
    <property type="entry name" value="Lipid_A_modif_metabolic_enz"/>
</dbReference>
<dbReference type="Gene3D" id="3.40.50.720">
    <property type="entry name" value="NAD(P)-binding Rossmann-like Domain"/>
    <property type="match status" value="1"/>
</dbReference>
<dbReference type="EMBL" id="JAEQBW010000001">
    <property type="protein sequence ID" value="MBK6264059.1"/>
    <property type="molecule type" value="Genomic_DNA"/>
</dbReference>
<dbReference type="Proteomes" id="UP000611723">
    <property type="component" value="Unassembled WGS sequence"/>
</dbReference>
<organism evidence="3 4">
    <name type="scientific">Marivirga aurantiaca</name>
    <dbReference type="NCBI Taxonomy" id="2802615"/>
    <lineage>
        <taxon>Bacteria</taxon>
        <taxon>Pseudomonadati</taxon>
        <taxon>Bacteroidota</taxon>
        <taxon>Cytophagia</taxon>
        <taxon>Cytophagales</taxon>
        <taxon>Marivirgaceae</taxon>
        <taxon>Marivirga</taxon>
    </lineage>
</organism>
<evidence type="ECO:0000259" key="2">
    <source>
        <dbReference type="Pfam" id="PF01370"/>
    </source>
</evidence>
<feature type="domain" description="NAD-dependent epimerase/dehydratase" evidence="2">
    <location>
        <begin position="19"/>
        <end position="252"/>
    </location>
</feature>
<dbReference type="AlphaFoldDB" id="A0A934WVY8"/>
<accession>A0A934WVY8</accession>
<evidence type="ECO:0000313" key="3">
    <source>
        <dbReference type="EMBL" id="MBK6264059.1"/>
    </source>
</evidence>
<dbReference type="RefSeq" id="WP_201429737.1">
    <property type="nucleotide sequence ID" value="NZ_JAEQBW010000001.1"/>
</dbReference>